<dbReference type="GO" id="GO:0046872">
    <property type="term" value="F:metal ion binding"/>
    <property type="evidence" value="ECO:0007669"/>
    <property type="project" value="UniProtKB-KW"/>
</dbReference>
<accession>A0A1H9QP24</accession>
<organism evidence="6 7">
    <name type="scientific">Streptomyces qinglanensis</name>
    <dbReference type="NCBI Taxonomy" id="943816"/>
    <lineage>
        <taxon>Bacteria</taxon>
        <taxon>Bacillati</taxon>
        <taxon>Actinomycetota</taxon>
        <taxon>Actinomycetes</taxon>
        <taxon>Kitasatosporales</taxon>
        <taxon>Streptomycetaceae</taxon>
        <taxon>Streptomyces</taxon>
    </lineage>
</organism>
<feature type="domain" description="Transposase Helix-turn-helix" evidence="5">
    <location>
        <begin position="62"/>
        <end position="110"/>
    </location>
</feature>
<dbReference type="EMBL" id="FOGO01000003">
    <property type="protein sequence ID" value="SER62256.1"/>
    <property type="molecule type" value="Genomic_DNA"/>
</dbReference>
<evidence type="ECO:0000256" key="3">
    <source>
        <dbReference type="SAM" id="MobiDB-lite"/>
    </source>
</evidence>
<dbReference type="RefSeq" id="WP_074999331.1">
    <property type="nucleotide sequence ID" value="NZ_FOGO01000003.1"/>
</dbReference>
<evidence type="ECO:0000259" key="4">
    <source>
        <dbReference type="Pfam" id="PF13359"/>
    </source>
</evidence>
<keyword evidence="7" id="KW-1185">Reference proteome</keyword>
<dbReference type="InterPro" id="IPR027805">
    <property type="entry name" value="Transposase_HTH_dom"/>
</dbReference>
<keyword evidence="2" id="KW-0479">Metal-binding</keyword>
<feature type="domain" description="DDE Tnp4" evidence="4">
    <location>
        <begin position="140"/>
        <end position="298"/>
    </location>
</feature>
<dbReference type="Pfam" id="PF13359">
    <property type="entry name" value="DDE_Tnp_4"/>
    <property type="match status" value="1"/>
</dbReference>
<comment type="cofactor">
    <cofactor evidence="1">
        <name>a divalent metal cation</name>
        <dbReference type="ChEBI" id="CHEBI:60240"/>
    </cofactor>
</comment>
<keyword evidence="6" id="KW-0540">Nuclease</keyword>
<dbReference type="GO" id="GO:0004519">
    <property type="term" value="F:endonuclease activity"/>
    <property type="evidence" value="ECO:0007669"/>
    <property type="project" value="UniProtKB-KW"/>
</dbReference>
<keyword evidence="6" id="KW-0255">Endonuclease</keyword>
<sequence length="327" mass="36906">MTKEWARAALSHPAFTGISRAHLGGLIEELAGPWTARCESALHERRGGNRRRRPGAGPKHDLVCTDRVLVTLVHLRHQLPHAALAELYGLERSTITRAIGEIRPLLAARGFALPDRLGLRLHTLADVFAYAAAEEITLRIDGTETQVRRPRAHRPGRRAFVSGKRKQNTMKTTTISDTQGRTLWSGADRPGRMHDQTAMRTEGIAEQLRLHPDVRAEVDEGYRGLANEFPDQISAPPKKPKDLEDVPLTERYGWREMCRRQSSRRICVEHANAEHKRWRPLQRFLGRREHYSATHRAIAGLVSDRAAQRATHRKPSTALVPVTPTTR</sequence>
<dbReference type="AlphaFoldDB" id="A0A1H9QP24"/>
<proteinExistence type="predicted"/>
<evidence type="ECO:0000256" key="2">
    <source>
        <dbReference type="ARBA" id="ARBA00022723"/>
    </source>
</evidence>
<name>A0A1H9QP24_9ACTN</name>
<gene>
    <name evidence="6" type="ORF">SAMN05421870_10327</name>
</gene>
<protein>
    <submittedName>
        <fullName evidence="6">Helix-turn-helix of DDE superfamily endonuclease</fullName>
    </submittedName>
</protein>
<evidence type="ECO:0000256" key="1">
    <source>
        <dbReference type="ARBA" id="ARBA00001968"/>
    </source>
</evidence>
<dbReference type="OrthoDB" id="5340187at2"/>
<evidence type="ECO:0000259" key="5">
    <source>
        <dbReference type="Pfam" id="PF13613"/>
    </source>
</evidence>
<keyword evidence="6" id="KW-0378">Hydrolase</keyword>
<evidence type="ECO:0000313" key="7">
    <source>
        <dbReference type="Proteomes" id="UP000182841"/>
    </source>
</evidence>
<evidence type="ECO:0000313" key="6">
    <source>
        <dbReference type="EMBL" id="SER62256.1"/>
    </source>
</evidence>
<dbReference type="Pfam" id="PF13613">
    <property type="entry name" value="HTH_Tnp_4"/>
    <property type="match status" value="1"/>
</dbReference>
<dbReference type="Proteomes" id="UP000182841">
    <property type="component" value="Unassembled WGS sequence"/>
</dbReference>
<feature type="region of interest" description="Disordered" evidence="3">
    <location>
        <begin position="305"/>
        <end position="327"/>
    </location>
</feature>
<reference evidence="7" key="1">
    <citation type="submission" date="2016-10" db="EMBL/GenBank/DDBJ databases">
        <authorList>
            <person name="Varghese N."/>
            <person name="Submissions S."/>
        </authorList>
    </citation>
    <scope>NUCLEOTIDE SEQUENCE [LARGE SCALE GENOMIC DNA]</scope>
    <source>
        <strain evidence="7">CGMCC 4.6825</strain>
    </source>
</reference>
<dbReference type="InterPro" id="IPR027806">
    <property type="entry name" value="HARBI1_dom"/>
</dbReference>